<dbReference type="KEGG" id="moc:BB934_44520"/>
<reference evidence="1" key="1">
    <citation type="submission" date="2016-07" db="EMBL/GenBank/DDBJ databases">
        <title>Microvirga ossetica sp. nov. a new species of rhizobia isolated from root nodules of the legume species Vicia alpestris Steven originated from North Ossetia region in the Caucasus.</title>
        <authorList>
            <person name="Safronova V.I."/>
            <person name="Kuznetsova I.G."/>
            <person name="Sazanova A.L."/>
            <person name="Belimov A."/>
            <person name="Andronov E."/>
            <person name="Osledkin Y.S."/>
            <person name="Onishchuk O.P."/>
            <person name="Kurchak O.N."/>
            <person name="Shaposhnikov A.I."/>
            <person name="Willems A."/>
            <person name="Tikhonovich I.A."/>
        </authorList>
    </citation>
    <scope>NUCLEOTIDE SEQUENCE [LARGE SCALE GENOMIC DNA]</scope>
    <source>
        <strain evidence="1">V5/3M</strain>
        <plasmid evidence="1">unnamed4</plasmid>
    </source>
</reference>
<dbReference type="AlphaFoldDB" id="A0A1B2EZ34"/>
<name>A0A1B2EZ34_9HYPH</name>
<accession>A0A1B2EZ34</accession>
<gene>
    <name evidence="1" type="ORF">BB934_44520</name>
</gene>
<evidence type="ECO:0000313" key="1">
    <source>
        <dbReference type="EMBL" id="ANY85245.1"/>
    </source>
</evidence>
<proteinExistence type="predicted"/>
<organism evidence="1">
    <name type="scientific">Microvirga ossetica</name>
    <dbReference type="NCBI Taxonomy" id="1882682"/>
    <lineage>
        <taxon>Bacteria</taxon>
        <taxon>Pseudomonadati</taxon>
        <taxon>Pseudomonadota</taxon>
        <taxon>Alphaproteobacteria</taxon>
        <taxon>Hyphomicrobiales</taxon>
        <taxon>Methylobacteriaceae</taxon>
        <taxon>Microvirga</taxon>
    </lineage>
</organism>
<keyword evidence="1" id="KW-0614">Plasmid</keyword>
<sequence>MRIEGRRAVNSLELARSVAHQGFGLVYLPEDFVEEQIAKKRVMQGWKISANLSPATNSIPE</sequence>
<dbReference type="EMBL" id="CP016620">
    <property type="protein sequence ID" value="ANY85245.1"/>
    <property type="molecule type" value="Genomic_DNA"/>
</dbReference>
<geneLocation type="plasmid" evidence="1">
    <name>unnamed4</name>
</geneLocation>
<dbReference type="Gene3D" id="3.40.190.10">
    <property type="entry name" value="Periplasmic binding protein-like II"/>
    <property type="match status" value="1"/>
</dbReference>
<protein>
    <submittedName>
        <fullName evidence="1">Uncharacterized protein</fullName>
    </submittedName>
</protein>